<dbReference type="OrthoDB" id="9798254at2"/>
<dbReference type="InterPro" id="IPR012296">
    <property type="entry name" value="Nuclease_put_TT1808"/>
</dbReference>
<evidence type="ECO:0000313" key="3">
    <source>
        <dbReference type="Proteomes" id="UP000199337"/>
    </source>
</evidence>
<dbReference type="PANTHER" id="PTHR34107">
    <property type="entry name" value="SLL0198 PROTEIN-RELATED"/>
    <property type="match status" value="1"/>
</dbReference>
<dbReference type="SUPFAM" id="SSF52980">
    <property type="entry name" value="Restriction endonuclease-like"/>
    <property type="match status" value="1"/>
</dbReference>
<gene>
    <name evidence="2" type="ORF">SAMN05660649_01337</name>
</gene>
<keyword evidence="2" id="KW-0540">Nuclease</keyword>
<dbReference type="Pfam" id="PF05685">
    <property type="entry name" value="Uma2"/>
    <property type="match status" value="1"/>
</dbReference>
<sequence>MQETPNKLYTYEDYLKINDDNQYELIGGELILVPSPKTGHQRISGRLYKILANFIDKNDLGELLYAPTDVVLSETEKPQPDILFISASRLDIIAEDNIKGAPDLVIEILSPSTTSRDRVGKSKMYYTHGVKEFWIVDPDAKVIEVFSPGEKNWNLVEAYGQDGVLTSSLLLGLQINLVNIF</sequence>
<protein>
    <submittedName>
        <fullName evidence="2">Endonuclease, Uma2 family (Restriction endonuclease fold)</fullName>
    </submittedName>
</protein>
<dbReference type="GO" id="GO:0004519">
    <property type="term" value="F:endonuclease activity"/>
    <property type="evidence" value="ECO:0007669"/>
    <property type="project" value="UniProtKB-KW"/>
</dbReference>
<accession>A0A1I2QX32</accession>
<dbReference type="RefSeq" id="WP_092469903.1">
    <property type="nucleotide sequence ID" value="NZ_FOOX01000003.1"/>
</dbReference>
<reference evidence="3" key="1">
    <citation type="submission" date="2016-10" db="EMBL/GenBank/DDBJ databases">
        <authorList>
            <person name="Varghese N."/>
            <person name="Submissions S."/>
        </authorList>
    </citation>
    <scope>NUCLEOTIDE SEQUENCE [LARGE SCALE GENOMIC DNA]</scope>
    <source>
        <strain evidence="3">DSM 17038</strain>
    </source>
</reference>
<dbReference type="Gene3D" id="3.90.1570.10">
    <property type="entry name" value="tt1808, chain A"/>
    <property type="match status" value="1"/>
</dbReference>
<name>A0A1I2QX32_9FIRM</name>
<keyword evidence="3" id="KW-1185">Reference proteome</keyword>
<dbReference type="InterPro" id="IPR008538">
    <property type="entry name" value="Uma2"/>
</dbReference>
<evidence type="ECO:0000313" key="2">
    <source>
        <dbReference type="EMBL" id="SFG30256.1"/>
    </source>
</evidence>
<dbReference type="EMBL" id="FOOX01000003">
    <property type="protein sequence ID" value="SFG30256.1"/>
    <property type="molecule type" value="Genomic_DNA"/>
</dbReference>
<organism evidence="2 3">
    <name type="scientific">Desulfotruncus arcticus DSM 17038</name>
    <dbReference type="NCBI Taxonomy" id="1121424"/>
    <lineage>
        <taxon>Bacteria</taxon>
        <taxon>Bacillati</taxon>
        <taxon>Bacillota</taxon>
        <taxon>Clostridia</taxon>
        <taxon>Eubacteriales</taxon>
        <taxon>Desulfallaceae</taxon>
        <taxon>Desulfotruncus</taxon>
    </lineage>
</organism>
<keyword evidence="2" id="KW-0255">Endonuclease</keyword>
<dbReference type="InterPro" id="IPR011335">
    <property type="entry name" value="Restrct_endonuc-II-like"/>
</dbReference>
<dbReference type="CDD" id="cd06260">
    <property type="entry name" value="DUF820-like"/>
    <property type="match status" value="1"/>
</dbReference>
<evidence type="ECO:0000259" key="1">
    <source>
        <dbReference type="Pfam" id="PF05685"/>
    </source>
</evidence>
<proteinExistence type="predicted"/>
<dbReference type="Proteomes" id="UP000199337">
    <property type="component" value="Unassembled WGS sequence"/>
</dbReference>
<dbReference type="STRING" id="341036.SAMN05660649_01337"/>
<dbReference type="PANTHER" id="PTHR34107:SF4">
    <property type="entry name" value="SLL1222 PROTEIN"/>
    <property type="match status" value="1"/>
</dbReference>
<keyword evidence="2" id="KW-0378">Hydrolase</keyword>
<feature type="domain" description="Putative restriction endonuclease" evidence="1">
    <location>
        <begin position="12"/>
        <end position="176"/>
    </location>
</feature>
<dbReference type="AlphaFoldDB" id="A0A1I2QX32"/>